<comment type="caution">
    <text evidence="3">The sequence shown here is derived from an EMBL/GenBank/DDBJ whole genome shotgun (WGS) entry which is preliminary data.</text>
</comment>
<dbReference type="GO" id="GO:0009247">
    <property type="term" value="P:glycolipid biosynthetic process"/>
    <property type="evidence" value="ECO:0007669"/>
    <property type="project" value="TreeGrafter"/>
</dbReference>
<dbReference type="AlphaFoldDB" id="A0AAV5TKA9"/>
<feature type="domain" description="Saccharopine dehydrogenase NADP binding" evidence="2">
    <location>
        <begin position="7"/>
        <end position="141"/>
    </location>
</feature>
<name>A0AAV5TKA9_9BILA</name>
<dbReference type="InterPro" id="IPR036291">
    <property type="entry name" value="NAD(P)-bd_dom_sf"/>
</dbReference>
<keyword evidence="4" id="KW-1185">Reference proteome</keyword>
<dbReference type="InterPro" id="IPR005097">
    <property type="entry name" value="Sacchrp_dh_NADP-bd"/>
</dbReference>
<gene>
    <name evidence="3" type="ORF">PENTCL1PPCAC_16985</name>
</gene>
<dbReference type="GO" id="GO:0005811">
    <property type="term" value="C:lipid droplet"/>
    <property type="evidence" value="ECO:0007669"/>
    <property type="project" value="TreeGrafter"/>
</dbReference>
<dbReference type="PANTHER" id="PTHR12286:SF5">
    <property type="entry name" value="SACCHAROPINE DEHYDROGENASE-LIKE OXIDOREDUCTASE"/>
    <property type="match status" value="1"/>
</dbReference>
<proteinExistence type="inferred from homology"/>
<dbReference type="SUPFAM" id="SSF51735">
    <property type="entry name" value="NAD(P)-binding Rossmann-fold domains"/>
    <property type="match status" value="1"/>
</dbReference>
<evidence type="ECO:0000313" key="3">
    <source>
        <dbReference type="EMBL" id="GMS94810.1"/>
    </source>
</evidence>
<reference evidence="3" key="1">
    <citation type="submission" date="2023-10" db="EMBL/GenBank/DDBJ databases">
        <title>Genome assembly of Pristionchus species.</title>
        <authorList>
            <person name="Yoshida K."/>
            <person name="Sommer R.J."/>
        </authorList>
    </citation>
    <scope>NUCLEOTIDE SEQUENCE</scope>
    <source>
        <strain evidence="3">RS0144</strain>
    </source>
</reference>
<protein>
    <recommendedName>
        <fullName evidence="2">Saccharopine dehydrogenase NADP binding domain-containing protein</fullName>
    </recommendedName>
</protein>
<dbReference type="GO" id="GO:0005739">
    <property type="term" value="C:mitochondrion"/>
    <property type="evidence" value="ECO:0007669"/>
    <property type="project" value="TreeGrafter"/>
</dbReference>
<dbReference type="Pfam" id="PF03435">
    <property type="entry name" value="Sacchrp_dh_NADP"/>
    <property type="match status" value="1"/>
</dbReference>
<dbReference type="Gene3D" id="3.40.50.720">
    <property type="entry name" value="NAD(P)-binding Rossmann-like Domain"/>
    <property type="match status" value="1"/>
</dbReference>
<comment type="similarity">
    <text evidence="1">Belongs to the saccharopine dehydrogenase family.</text>
</comment>
<evidence type="ECO:0000259" key="2">
    <source>
        <dbReference type="Pfam" id="PF03435"/>
    </source>
</evidence>
<dbReference type="PANTHER" id="PTHR12286">
    <property type="entry name" value="SACCHAROPINE DEHYDROGENASE-LIKE OXIDOREDUCTASE"/>
    <property type="match status" value="1"/>
</dbReference>
<evidence type="ECO:0000256" key="1">
    <source>
        <dbReference type="ARBA" id="ARBA00038048"/>
    </source>
</evidence>
<dbReference type="InterPro" id="IPR051276">
    <property type="entry name" value="Saccharopine_DH-like_oxidrdct"/>
</dbReference>
<organism evidence="3 4">
    <name type="scientific">Pristionchus entomophagus</name>
    <dbReference type="NCBI Taxonomy" id="358040"/>
    <lineage>
        <taxon>Eukaryota</taxon>
        <taxon>Metazoa</taxon>
        <taxon>Ecdysozoa</taxon>
        <taxon>Nematoda</taxon>
        <taxon>Chromadorea</taxon>
        <taxon>Rhabditida</taxon>
        <taxon>Rhabditina</taxon>
        <taxon>Diplogasteromorpha</taxon>
        <taxon>Diplogasteroidea</taxon>
        <taxon>Neodiplogasteridae</taxon>
        <taxon>Pristionchus</taxon>
    </lineage>
</organism>
<accession>A0AAV5TKA9</accession>
<dbReference type="Proteomes" id="UP001432027">
    <property type="component" value="Unassembled WGS sequence"/>
</dbReference>
<dbReference type="FunFam" id="3.40.50.720:FF:000178">
    <property type="entry name" value="Saccharopine dehydrogenase-like oxidoreductase"/>
    <property type="match status" value="1"/>
</dbReference>
<evidence type="ECO:0000313" key="4">
    <source>
        <dbReference type="Proteomes" id="UP001432027"/>
    </source>
</evidence>
<sequence>MVSRYDIVVIGATGFTGSYIVRAIASSPLFNGKSMAVAGRNESKIHATLKQISEDIGVPGVSEYHVIISDTSDDESLARMAKQATLIINAVGPFRLHGEPVVKAAVENGANYIDVSGEPAYLEKVEMKYARQARENGVYVVGACGWDSIPCDLGTDLLKRNFDGTLGYVEAFVKNNFGASGYSYSSTSYYTLMDSLSSTEEDNLGQMRRSIMPDRLPKTKFKVPERGLLWKLKENSLQGWILPFPGADKSIVQRSQYYDYHVNGKRPFQISTYIAFESLSNALLLGGWMTAFGMLSKFSTMRKLLESYPEQCSFNMFKDSGPTKQQMEESHFEYFFFGRGWYDGDNVDELNPNKKVNANHQLRGLKRVALALVVCSGPDLGYIGTSGCIASAALALLDDADKLPKQGGVYTTASAFRDTHILDYLKSFGITFELIHEKEKSKM</sequence>
<dbReference type="EMBL" id="BTSX01000004">
    <property type="protein sequence ID" value="GMS94810.1"/>
    <property type="molecule type" value="Genomic_DNA"/>
</dbReference>
<dbReference type="GO" id="GO:0005886">
    <property type="term" value="C:plasma membrane"/>
    <property type="evidence" value="ECO:0007669"/>
    <property type="project" value="TreeGrafter"/>
</dbReference>